<proteinExistence type="predicted"/>
<dbReference type="Proteomes" id="UP000671908">
    <property type="component" value="Chromosome"/>
</dbReference>
<evidence type="ECO:0000313" key="1">
    <source>
        <dbReference type="EMBL" id="QTQ14085.1"/>
    </source>
</evidence>
<protein>
    <recommendedName>
        <fullName evidence="3">Tetratricopeptide repeat protein</fullName>
    </recommendedName>
</protein>
<dbReference type="EMBL" id="CP054142">
    <property type="protein sequence ID" value="QTQ14085.1"/>
    <property type="molecule type" value="Genomic_DNA"/>
</dbReference>
<dbReference type="Gene3D" id="1.25.40.10">
    <property type="entry name" value="Tetratricopeptide repeat domain"/>
    <property type="match status" value="1"/>
</dbReference>
<keyword evidence="2" id="KW-1185">Reference proteome</keyword>
<evidence type="ECO:0000313" key="2">
    <source>
        <dbReference type="Proteomes" id="UP000671908"/>
    </source>
</evidence>
<dbReference type="AlphaFoldDB" id="A0A975IEI6"/>
<gene>
    <name evidence="1" type="ORF">HRQ91_06225</name>
</gene>
<organism evidence="1 2">
    <name type="scientific">Treponema parvum</name>
    <dbReference type="NCBI Taxonomy" id="138851"/>
    <lineage>
        <taxon>Bacteria</taxon>
        <taxon>Pseudomonadati</taxon>
        <taxon>Spirochaetota</taxon>
        <taxon>Spirochaetia</taxon>
        <taxon>Spirochaetales</taxon>
        <taxon>Treponemataceae</taxon>
        <taxon>Treponema</taxon>
    </lineage>
</organism>
<dbReference type="RefSeq" id="WP_210118777.1">
    <property type="nucleotide sequence ID" value="NZ_CP054142.1"/>
</dbReference>
<accession>A0A975IEI6</accession>
<reference evidence="1 2" key="1">
    <citation type="journal article" date="2021" name="Microbiol. Resour. Announc.">
        <title>Complete Genome Sequences of Three Human Oral Treponema parvum Isolates.</title>
        <authorList>
            <person name="Zeng H."/>
            <person name="Watt R.M."/>
        </authorList>
    </citation>
    <scope>NUCLEOTIDE SEQUENCE [LARGE SCALE GENOMIC DNA]</scope>
    <source>
        <strain evidence="1 2">ATCC 700770</strain>
    </source>
</reference>
<name>A0A975IEI6_9SPIR</name>
<sequence>MKNAKIIWFVFFSLPVCFVYSQNLKKPEKKDYLFLMEAQSKYDALDYGGALKDTVEAKKIRKELSDWRIFTLKKALSPAAVRKAGDLISDVLPVLESRNEKNAVDIINSLIEIKSLNFFNNSVNRLIEYVSESKAYPEADYLCGRIYQIEGEYRIAMQFYDSAVKNASFLDIYSVKYDILYNMADIAFQQGNADEYETYLLAILADDNEHYKNKTFKTAVLRTIGLKTEKEPLKKFFELYRAESRYFYRAYYLLSEFYDKNGDSENALFISALGSLSVFTRLYEIIKQRDPQYTYAGPADLFSRMPLWDDVDVWAKDNNIWDMFFNFIQLAKKRGSDLFAVQFLNVIKESAPEKYWRDRAATLLAE</sequence>
<dbReference type="InterPro" id="IPR011990">
    <property type="entry name" value="TPR-like_helical_dom_sf"/>
</dbReference>
<evidence type="ECO:0008006" key="3">
    <source>
        <dbReference type="Google" id="ProtNLM"/>
    </source>
</evidence>
<dbReference type="SUPFAM" id="SSF48452">
    <property type="entry name" value="TPR-like"/>
    <property type="match status" value="1"/>
</dbReference>
<dbReference type="KEGG" id="tpav:HRQ91_06225"/>